<evidence type="ECO:0000313" key="2">
    <source>
        <dbReference type="Proteomes" id="UP000015103"/>
    </source>
</evidence>
<name>T1HYC1_RHOPR</name>
<dbReference type="Proteomes" id="UP000015103">
    <property type="component" value="Unassembled WGS sequence"/>
</dbReference>
<protein>
    <submittedName>
        <fullName evidence="1">Uncharacterized protein</fullName>
    </submittedName>
</protein>
<dbReference type="VEuPathDB" id="VectorBase:RPRC009041"/>
<dbReference type="eggNOG" id="ENOG502T2AT">
    <property type="taxonomic scope" value="Eukaryota"/>
</dbReference>
<evidence type="ECO:0000313" key="1">
    <source>
        <dbReference type="EnsemblMetazoa" id="RPRC009041-PA"/>
    </source>
</evidence>
<dbReference type="HOGENOM" id="CLU_077506_0_0_1"/>
<keyword evidence="2" id="KW-1185">Reference proteome</keyword>
<sequence length="299" mass="33163">MSEGSPCFNKRLRSSPEDSVKASKKFVLSKEVTMEKSDLVVMMKEVMSGLLDDKLAPLATREDIVSLKKEIIALKQENTSLKLEIDSLKKLHIKAEARIEELELLSRRNNLLFKGLNYASSGDPNESVSAFCRELLKVDIPPDHLNAVPLGRHGGNVNRSLLVSFSNQQVRNKVLSAAKILRGSGFVVHQDLPEALRKKRSKFLLLKKEISRVNNRVSLKIRPNYLLVEGSKFTWSNCEGLCFSGEDGSEKLNALVGNDLSGFVMALRTDSLPMDYFSKVNSQTPRQLSAVTSSAKSAA</sequence>
<proteinExistence type="predicted"/>
<dbReference type="AlphaFoldDB" id="T1HYC1"/>
<accession>T1HYC1</accession>
<organism evidence="1 2">
    <name type="scientific">Rhodnius prolixus</name>
    <name type="common">Triatomid bug</name>
    <dbReference type="NCBI Taxonomy" id="13249"/>
    <lineage>
        <taxon>Eukaryota</taxon>
        <taxon>Metazoa</taxon>
        <taxon>Ecdysozoa</taxon>
        <taxon>Arthropoda</taxon>
        <taxon>Hexapoda</taxon>
        <taxon>Insecta</taxon>
        <taxon>Pterygota</taxon>
        <taxon>Neoptera</taxon>
        <taxon>Paraneoptera</taxon>
        <taxon>Hemiptera</taxon>
        <taxon>Heteroptera</taxon>
        <taxon>Panheteroptera</taxon>
        <taxon>Cimicomorpha</taxon>
        <taxon>Reduviidae</taxon>
        <taxon>Triatominae</taxon>
        <taxon>Rhodnius</taxon>
    </lineage>
</organism>
<reference evidence="1" key="1">
    <citation type="submission" date="2015-05" db="UniProtKB">
        <authorList>
            <consortium name="EnsemblMetazoa"/>
        </authorList>
    </citation>
    <scope>IDENTIFICATION</scope>
</reference>
<dbReference type="EMBL" id="ACPB03003045">
    <property type="status" value="NOT_ANNOTATED_CDS"/>
    <property type="molecule type" value="Genomic_DNA"/>
</dbReference>
<dbReference type="InParanoid" id="T1HYC1"/>
<dbReference type="EnsemblMetazoa" id="RPRC009041-RA">
    <property type="protein sequence ID" value="RPRC009041-PA"/>
    <property type="gene ID" value="RPRC009041"/>
</dbReference>